<organism evidence="1 2">
    <name type="scientific">Punica granatum</name>
    <name type="common">Pomegranate</name>
    <dbReference type="NCBI Taxonomy" id="22663"/>
    <lineage>
        <taxon>Eukaryota</taxon>
        <taxon>Viridiplantae</taxon>
        <taxon>Streptophyta</taxon>
        <taxon>Embryophyta</taxon>
        <taxon>Tracheophyta</taxon>
        <taxon>Spermatophyta</taxon>
        <taxon>Magnoliopsida</taxon>
        <taxon>eudicotyledons</taxon>
        <taxon>Gunneridae</taxon>
        <taxon>Pentapetalae</taxon>
        <taxon>rosids</taxon>
        <taxon>malvids</taxon>
        <taxon>Myrtales</taxon>
        <taxon>Lythraceae</taxon>
        <taxon>Punica</taxon>
    </lineage>
</organism>
<reference evidence="1 2" key="1">
    <citation type="submission" date="2017-11" db="EMBL/GenBank/DDBJ databases">
        <title>De-novo sequencing of pomegranate (Punica granatum L.) genome.</title>
        <authorList>
            <person name="Akparov Z."/>
            <person name="Amiraslanov A."/>
            <person name="Hajiyeva S."/>
            <person name="Abbasov M."/>
            <person name="Kaur K."/>
            <person name="Hamwieh A."/>
            <person name="Solovyev V."/>
            <person name="Salamov A."/>
            <person name="Braich B."/>
            <person name="Kosarev P."/>
            <person name="Mahmoud A."/>
            <person name="Hajiyev E."/>
            <person name="Babayeva S."/>
            <person name="Izzatullayeva V."/>
            <person name="Mammadov A."/>
            <person name="Mammadov A."/>
            <person name="Sharifova S."/>
            <person name="Ojaghi J."/>
            <person name="Eynullazada K."/>
            <person name="Bayramov B."/>
            <person name="Abdulazimova A."/>
            <person name="Shahmuradov I."/>
        </authorList>
    </citation>
    <scope>NUCLEOTIDE SEQUENCE [LARGE SCALE GENOMIC DNA]</scope>
    <source>
        <strain evidence="2">cv. AG2017</strain>
        <tissue evidence="1">Leaf</tissue>
    </source>
</reference>
<evidence type="ECO:0000313" key="2">
    <source>
        <dbReference type="Proteomes" id="UP000233551"/>
    </source>
</evidence>
<comment type="caution">
    <text evidence="1">The sequence shown here is derived from an EMBL/GenBank/DDBJ whole genome shotgun (WGS) entry which is preliminary data.</text>
</comment>
<dbReference type="Proteomes" id="UP000233551">
    <property type="component" value="Unassembled WGS sequence"/>
</dbReference>
<accession>A0A2I0HFM5</accession>
<proteinExistence type="predicted"/>
<dbReference type="AlphaFoldDB" id="A0A2I0HFM5"/>
<evidence type="ECO:0000313" key="1">
    <source>
        <dbReference type="EMBL" id="PKI26189.1"/>
    </source>
</evidence>
<sequence length="28" mass="3062">MALYSASADDLDTVVCFLVFQEMGLPPK</sequence>
<protein>
    <submittedName>
        <fullName evidence="1">Uncharacterized protein</fullName>
    </submittedName>
</protein>
<feature type="non-terminal residue" evidence="1">
    <location>
        <position position="28"/>
    </location>
</feature>
<keyword evidence="2" id="KW-1185">Reference proteome</keyword>
<gene>
    <name evidence="1" type="ORF">CRG98_049122</name>
</gene>
<name>A0A2I0HFM5_PUNGR</name>
<dbReference type="EMBL" id="PGOL01035433">
    <property type="protein sequence ID" value="PKI26189.1"/>
    <property type="molecule type" value="Genomic_DNA"/>
</dbReference>